<dbReference type="SMART" id="SM00320">
    <property type="entry name" value="WD40"/>
    <property type="match status" value="6"/>
</dbReference>
<dbReference type="OrthoDB" id="289397at2759"/>
<feature type="compositionally biased region" description="Polar residues" evidence="1">
    <location>
        <begin position="700"/>
        <end position="720"/>
    </location>
</feature>
<dbReference type="SUPFAM" id="SSF50978">
    <property type="entry name" value="WD40 repeat-like"/>
    <property type="match status" value="1"/>
</dbReference>
<evidence type="ECO:0000256" key="1">
    <source>
        <dbReference type="SAM" id="MobiDB-lite"/>
    </source>
</evidence>
<dbReference type="EMBL" id="CCKQ01018072">
    <property type="protein sequence ID" value="CDW90006.1"/>
    <property type="molecule type" value="Genomic_DNA"/>
</dbReference>
<gene>
    <name evidence="3" type="primary">Contig3366.g3608</name>
    <name evidence="3" type="ORF">STYLEM_19146</name>
</gene>
<dbReference type="PANTHER" id="PTHR13950">
    <property type="entry name" value="RABCONNECTIN-RELATED"/>
    <property type="match status" value="1"/>
</dbReference>
<reference evidence="3 4" key="1">
    <citation type="submission" date="2014-06" db="EMBL/GenBank/DDBJ databases">
        <authorList>
            <person name="Swart Estienne"/>
        </authorList>
    </citation>
    <scope>NUCLEOTIDE SEQUENCE [LARGE SCALE GENOMIC DNA]</scope>
    <source>
        <strain evidence="3 4">130c</strain>
    </source>
</reference>
<dbReference type="Pfam" id="PF12234">
    <property type="entry name" value="Rav1p_C"/>
    <property type="match status" value="1"/>
</dbReference>
<dbReference type="Gene3D" id="2.130.10.10">
    <property type="entry name" value="YVTN repeat-like/Quinoprotein amine dehydrogenase"/>
    <property type="match status" value="1"/>
</dbReference>
<dbReference type="InterPro" id="IPR001680">
    <property type="entry name" value="WD40_rpt"/>
</dbReference>
<dbReference type="InParanoid" id="A0A078B735"/>
<dbReference type="InterPro" id="IPR036322">
    <property type="entry name" value="WD40_repeat_dom_sf"/>
</dbReference>
<name>A0A078B735_STYLE</name>
<accession>A0A078B735</accession>
<dbReference type="PANTHER" id="PTHR13950:SF9">
    <property type="entry name" value="RABCONNECTIN-3A"/>
    <property type="match status" value="1"/>
</dbReference>
<feature type="region of interest" description="Disordered" evidence="1">
    <location>
        <begin position="700"/>
        <end position="736"/>
    </location>
</feature>
<dbReference type="SUPFAM" id="SSF101908">
    <property type="entry name" value="Putative isomerase YbhE"/>
    <property type="match status" value="1"/>
</dbReference>
<organism evidence="3 4">
    <name type="scientific">Stylonychia lemnae</name>
    <name type="common">Ciliate</name>
    <dbReference type="NCBI Taxonomy" id="5949"/>
    <lineage>
        <taxon>Eukaryota</taxon>
        <taxon>Sar</taxon>
        <taxon>Alveolata</taxon>
        <taxon>Ciliophora</taxon>
        <taxon>Intramacronucleata</taxon>
        <taxon>Spirotrichea</taxon>
        <taxon>Stichotrichia</taxon>
        <taxon>Sporadotrichida</taxon>
        <taxon>Oxytrichidae</taxon>
        <taxon>Stylonychinae</taxon>
        <taxon>Stylonychia</taxon>
    </lineage>
</organism>
<dbReference type="InterPro" id="IPR052208">
    <property type="entry name" value="DmX-like/RAVE_component"/>
</dbReference>
<dbReference type="InterPro" id="IPR015943">
    <property type="entry name" value="WD40/YVTN_repeat-like_dom_sf"/>
</dbReference>
<keyword evidence="4" id="KW-1185">Reference proteome</keyword>
<evidence type="ECO:0000259" key="2">
    <source>
        <dbReference type="Pfam" id="PF12234"/>
    </source>
</evidence>
<protein>
    <submittedName>
        <fullName evidence="3">Wd-40 repeat-containing protein</fullName>
    </submittedName>
</protein>
<evidence type="ECO:0000313" key="4">
    <source>
        <dbReference type="Proteomes" id="UP000039865"/>
    </source>
</evidence>
<dbReference type="GO" id="GO:0043291">
    <property type="term" value="C:RAVE complex"/>
    <property type="evidence" value="ECO:0007669"/>
    <property type="project" value="TreeGrafter"/>
</dbReference>
<evidence type="ECO:0000313" key="3">
    <source>
        <dbReference type="EMBL" id="CDW90006.1"/>
    </source>
</evidence>
<feature type="domain" description="RAVE complex protein Rav1 C-terminal" evidence="2">
    <location>
        <begin position="1026"/>
        <end position="1391"/>
    </location>
</feature>
<sequence>MLAIVQFNKILLMAAAEFRVIDILDGHSKKIKCLDVSQISKIIVSFSQDLIIVYSQMRDESILQDHVITNGPLKWKESWRYELKMPIRNLNMSPIGDFFAISGDGLLSVWTRDGPNIYSYSNAIYYSREENAKILASIIKQKDLGTIVQQEVTKDGRLLICLESRGKTVKIFYQDKIRQIKQQEKKKEESEPLDYRNLNKNQDSRWKKKEEKDDLILAYNPYADLDNMGSYDNDGQGNQRGDHKIDAQDLFEYLLPQHRFQIEYFKILHHDIYESEKRNLPNIILTVTSKNEIYFWQENLMSGDMMFNCIHIIKGSPNTPFFDVSFLEFPPINPKRYVELKSNISKLLDTSRDEILRIKKEENQFGIYQENYHENTLDWVLILNDHQLDIYKVESLRNFPHRSVCFTVQSKFQMSYNPLLAETLMTFSVYTASIVSGRSSNSEKILQYSFDNQRHLQKEQSQTKWKIDKLLIMRRKTIENVITHQQLPFVAHIMKNTEIYFYIDEQSKNQIIKRPDMKFLGAYSVYHTTKNESRVESTTKIISAKWVKNLCQMVIHFSNNSLALLSSFTQLRIIAHQKHPEEYLKLWEEKRSQIAEKWEKIFEIKFDDGADKEQIVDFEIIDSKLTESGFKVQIAIFTNKNQYLIYETDTELFENMRTKTETNLLYNKYTTDNLLKLLGSCSDFENENKTVIAMITEQDPSNQPEQLKSPQPAAQSSYSNPFGDEDDDDGSDSSDGDIFGQISGIGKKKDKYVPLKKKQQEVIVEVKKDEPLKHTLLLKLAIFNEKSLAKKQYEELWKVEFPLSYKSKNYKCKNNSEFFSFMINDGPNDDLYIYLYDLTSNKYIGFVNTTEILGIKQDINQVDYVLTRGSAKGSITLYSQDNLYLIAQSSRDGQPGIYENVVQIDKSQIKKVQLYESPWRRLIIVINNHHLDIKDKFIEYKDDMGKTDLVNILKSSLHQIYTNQQKALFIKGYGSIVLKILVKLQNTLENTPGVVSEFLDYDLEQIIHEIMEIQQQNSSQGQAKKKVETASSMFDDFYGFGDEKPKEEKKDTKESTNQQKEFEDGFNQFIINIRTQGKEKLGLSDDQKRDYMLFSKRFKQLYKKDFFSDNLTTILLRKIFYETEEIELEEIDKKKEEKMSAQPFNVMDFIQQIRGQVTYSKANIALIKQWTSFETALALHSESQDVIFQELQTRFDFDNNLNWEMMKKLCIPVWLKDISKIKILVEKIAKVEYKNGADDLNKASRAERTALWYILIGKKNFLCSLYKQEAQQKRIYDFLMQDFTQPKVRTQASKNALALMSKKNYITSCAFFLLSGSIKDALQVALDRLNDPVLAVLIVRLMDQEDSEILKDVYLKHFVERGEKAGDPYLQNIGRWQRKEFLKSVNIFTLDNTKSNNIQSILKFEHSEFNLYFSQFKHDQQIKQDELNDFVPHLSRYDYFALDFVKALKKNTNVKRQIQKTWNNGGGFGGGGGGGSIFDDFYGDSSAQTQKKQEEVKQEESKLNVDESKIMEMVTFETSQRGYSLVSLLVMTENQDFVEQMDRKYKQLLSNSLLTDVIQSMIHGDYNGQISKLNKSINLLAERLDIEPKESKEFIRKQLKHIENLNLIIGYLIEDGKESVMYKVEQEALKQMNFINSMADFPFITDGGFKDKRGFNMIKMVDFLENLVESYMQVDFQEQRVSIERKETIKAKQQKAKAGFIDFDDDEGMLDTEEKKGDIDVKKVRATMIIYISLIQLSFIAKKFGMVKQLVVDLRNILGTRLLEGNISADDINLQNLKTKIQKFKYTLMKPIETDQEKEDLQYQQVGVGLNKLTKEQEDLIKMRNKINQFMILWIRFIISHNTYQLVDFQFEKTQIRNLIDLRPSIINTRPLNEAIEIIMNPRLISGELLKKFGNMHRILENVTTYYFENFLNIQERAIILEELKRLQIAKYDQIQTDNIDFSQIFTNENKFTEFAHFFDLTGFIKHLKDHELSLIYNTNNDYSHYAVQKTQELFESGIDIFRLKSESVNGFAFDRCDMDLVSLAMLGKGIREIPVHKALLYRNRLSKGHQVLDEEYTTWHECLKRFDKVSQEHSNLKATNEPIIAIVDKLYSYKTVNYTKKPRRKRGTLFLDYEMSPPDLWSSHKSTDYLKTRSSQEINHDEYAACVESHPFLPLYMTSNQRGVLCLWGFNQNEDRSLDQWHTAHEDIKPKKATVKKIQFNGYGDKIISLNMEGSMFIHRFDNNDMSRTVPIYQLRKTKERKFNDLSILNQDTVIAMASLKPKHVWVHDTLIGQRAGLVMESQIGGNIIQPIKKRSHLLLLNEKPGQMNILDLKMNKVVQSINLHNDEATSIAVYEGEGAIADGMVKIYNADKDYELRESFVAFSSQGNKKGVVTAVKVHPGNGALFASSASGNFKILRTK</sequence>
<dbReference type="InterPro" id="IPR022033">
    <property type="entry name" value="Rav1p_C"/>
</dbReference>
<feature type="compositionally biased region" description="Acidic residues" evidence="1">
    <location>
        <begin position="723"/>
        <end position="735"/>
    </location>
</feature>
<dbReference type="GO" id="GO:0007035">
    <property type="term" value="P:vacuolar acidification"/>
    <property type="evidence" value="ECO:0007669"/>
    <property type="project" value="TreeGrafter"/>
</dbReference>
<dbReference type="Proteomes" id="UP000039865">
    <property type="component" value="Unassembled WGS sequence"/>
</dbReference>
<proteinExistence type="predicted"/>